<dbReference type="OMA" id="KVQFGVN"/>
<reference evidence="2" key="3">
    <citation type="submission" date="2025-09" db="UniProtKB">
        <authorList>
            <consortium name="Ensembl"/>
        </authorList>
    </citation>
    <scope>IDENTIFICATION</scope>
</reference>
<feature type="chain" id="PRO_5043904707" description="Tectonic domain-containing protein" evidence="1">
    <location>
        <begin position="20"/>
        <end position="184"/>
    </location>
</feature>
<proteinExistence type="predicted"/>
<evidence type="ECO:0000313" key="2">
    <source>
        <dbReference type="Ensembl" id="ENSATEP00000028104.2"/>
    </source>
</evidence>
<dbReference type="Proteomes" id="UP000265040">
    <property type="component" value="Chromosome 19"/>
</dbReference>
<reference evidence="2" key="1">
    <citation type="submission" date="2021-04" db="EMBL/GenBank/DDBJ databases">
        <authorList>
            <consortium name="Wellcome Sanger Institute Data Sharing"/>
        </authorList>
    </citation>
    <scope>NUCLEOTIDE SEQUENCE [LARGE SCALE GENOMIC DNA]</scope>
</reference>
<dbReference type="Ensembl" id="ENSATET00000028543.3">
    <property type="protein sequence ID" value="ENSATEP00000028104.2"/>
    <property type="gene ID" value="ENSATEG00000019415.3"/>
</dbReference>
<evidence type="ECO:0008006" key="4">
    <source>
        <dbReference type="Google" id="ProtNLM"/>
    </source>
</evidence>
<accession>A0A3Q1JAC6</accession>
<keyword evidence="3" id="KW-1185">Reference proteome</keyword>
<dbReference type="STRING" id="64144.ENSATEP00000028104"/>
<dbReference type="InParanoid" id="A0A3Q1JAC6"/>
<evidence type="ECO:0000313" key="3">
    <source>
        <dbReference type="Proteomes" id="UP000265040"/>
    </source>
</evidence>
<feature type="signal peptide" evidence="1">
    <location>
        <begin position="1"/>
        <end position="19"/>
    </location>
</feature>
<sequence>MSSRSLHIFIVLCVSFVNAATESGVTPTVDSNFTNWETSNSSTPAPSDVLNVTDTVNSTGVVTADLVFRAATAATILPVTTSDGCLCDLTPDFCDIGCCCDTVDCDMLTLTNCQHIFSCLVYITYMIQPFCPLKLFIKLPSVFLSPCRVLAICVFVLYSYVDSSVLCHRPKSQCPLLLHRPESD</sequence>
<dbReference type="AlphaFoldDB" id="A0A3Q1JAC6"/>
<protein>
    <recommendedName>
        <fullName evidence="4">Tectonic domain-containing protein</fullName>
    </recommendedName>
</protein>
<evidence type="ECO:0000256" key="1">
    <source>
        <dbReference type="SAM" id="SignalP"/>
    </source>
</evidence>
<name>A0A3Q1JAC6_ANATE</name>
<dbReference type="GeneTree" id="ENSGT00940000177813"/>
<reference evidence="2" key="2">
    <citation type="submission" date="2025-08" db="UniProtKB">
        <authorList>
            <consortium name="Ensembl"/>
        </authorList>
    </citation>
    <scope>IDENTIFICATION</scope>
</reference>
<keyword evidence="1" id="KW-0732">Signal</keyword>
<organism evidence="2 3">
    <name type="scientific">Anabas testudineus</name>
    <name type="common">Climbing perch</name>
    <name type="synonym">Anthias testudineus</name>
    <dbReference type="NCBI Taxonomy" id="64144"/>
    <lineage>
        <taxon>Eukaryota</taxon>
        <taxon>Metazoa</taxon>
        <taxon>Chordata</taxon>
        <taxon>Craniata</taxon>
        <taxon>Vertebrata</taxon>
        <taxon>Euteleostomi</taxon>
        <taxon>Actinopterygii</taxon>
        <taxon>Neopterygii</taxon>
        <taxon>Teleostei</taxon>
        <taxon>Neoteleostei</taxon>
        <taxon>Acanthomorphata</taxon>
        <taxon>Anabantaria</taxon>
        <taxon>Anabantiformes</taxon>
        <taxon>Anabantoidei</taxon>
        <taxon>Anabantidae</taxon>
        <taxon>Anabas</taxon>
    </lineage>
</organism>